<gene>
    <name evidence="2" type="ORF">ENU64_05145</name>
</gene>
<dbReference type="EMBL" id="DTDH01000152">
    <property type="protein sequence ID" value="HGT98798.1"/>
    <property type="molecule type" value="Genomic_DNA"/>
</dbReference>
<accession>A0A7J3MZ20</accession>
<evidence type="ECO:0000313" key="2">
    <source>
        <dbReference type="EMBL" id="HGT98798.1"/>
    </source>
</evidence>
<organism evidence="2">
    <name type="scientific">Ignisphaera aggregans</name>
    <dbReference type="NCBI Taxonomy" id="334771"/>
    <lineage>
        <taxon>Archaea</taxon>
        <taxon>Thermoproteota</taxon>
        <taxon>Thermoprotei</taxon>
        <taxon>Desulfurococcales</taxon>
        <taxon>Desulfurococcaceae</taxon>
        <taxon>Ignisphaera</taxon>
    </lineage>
</organism>
<protein>
    <submittedName>
        <fullName evidence="2">Uncharacterized protein</fullName>
    </submittedName>
</protein>
<feature type="transmembrane region" description="Helical" evidence="1">
    <location>
        <begin position="221"/>
        <end position="239"/>
    </location>
</feature>
<keyword evidence="1" id="KW-0472">Membrane</keyword>
<comment type="caution">
    <text evidence="2">The sequence shown here is derived from an EMBL/GenBank/DDBJ whole genome shotgun (WGS) entry which is preliminary data.</text>
</comment>
<keyword evidence="1" id="KW-0812">Transmembrane</keyword>
<reference evidence="2" key="1">
    <citation type="journal article" date="2020" name="mSystems">
        <title>Genome- and Community-Level Interaction Insights into Carbon Utilization and Element Cycling Functions of Hydrothermarchaeota in Hydrothermal Sediment.</title>
        <authorList>
            <person name="Zhou Z."/>
            <person name="Liu Y."/>
            <person name="Xu W."/>
            <person name="Pan J."/>
            <person name="Luo Z.H."/>
            <person name="Li M."/>
        </authorList>
    </citation>
    <scope>NUCLEOTIDE SEQUENCE [LARGE SCALE GENOMIC DNA]</scope>
    <source>
        <strain evidence="2">SpSt-688</strain>
    </source>
</reference>
<name>A0A7J3MZ20_9CREN</name>
<sequence length="240" mass="27653">MVQNYVVVKREHGDSNRDLCTINLQHVDLDSVSCFSNDSSVSSFSEAIDKFLSGISGVRSIDGYLIKLTSLIQMVLESYRGNSRVISYVLSCREVIKALEPLAYYIDEVATLITKDPRHKPLRPYLSLIISTLTKILHTTTSKKELEIVRPSIWRLGLGLNKSRIHRHDVSMVHYTTCDNLWYRSWRDVPMEVDEKFTRLFKERRIIKNGYRVERSITKSIVMVTVVSIILSFILLLLLS</sequence>
<dbReference type="AlphaFoldDB" id="A0A7J3MZ20"/>
<evidence type="ECO:0000256" key="1">
    <source>
        <dbReference type="SAM" id="Phobius"/>
    </source>
</evidence>
<keyword evidence="1" id="KW-1133">Transmembrane helix</keyword>
<proteinExistence type="predicted"/>